<feature type="compositionally biased region" description="Gly residues" evidence="2">
    <location>
        <begin position="361"/>
        <end position="376"/>
    </location>
</feature>
<gene>
    <name evidence="4" type="ORF">SBA5_220173</name>
</gene>
<sequence length="683" mass="73795">MLRSHWKAISLKCGTLMVAVLQVFVGLPLPAFAQNNNSANSPDNDTQSPIKHVIVIIGENRSFDHVFATYKPVGKQRIDNLLSKGIINADGTPGPNYSLALQYEAVDSSDLGYQIDPQDKSTYAVLPPPLAGGPTTAHFSSVAAAEAAENGLPNTQYYTYLTTGGTGLKVGAVDTRIPNATNLPPGPFQITPGIPYDAYAASPVHRFYQMWQQMDCSTEYADQWKPSGCRMDLFPWVEVTIGAGSNGKAAPSPFTNASTGEGSASMGFYNMQQGDAPYLKYLADHFAMSDNYHQAAAGGTGMNHIEMGTGDAIWFSDGNGNPAEPPHNQMVAAGTANAGIVDEVEDPNAATGTNNWYSEDGYGGGSSGSPSYGGGSYSDCSDPGAAGAPQVVSYLQSLPHPVDPKCDDGHYYLLNNYNPGYFGDGSNAYTDTNNHNTVFTVPPSTLRTIGDELVEKNVSFAYFGDQWDRYVSDPYFQNPLDVYCNICNFLQYSTLIMTNATLRSEHIKDTTDLYNDIQNGTLPAVSYVKPSGLVDGHPASSKLDLFEGFSMKIVDMVQANPQLWKNTAIFITFDEGGGYYDSGYVQPLDFFGDGTRTSLLVVSKFTKPGHISHVYTDHVSILKFIERNWDLQPLTGRSRDNLPNPKADPANPYVPLNGPAIGDLYDMFDFGGHGSDQGQGDRP</sequence>
<reference evidence="5" key="1">
    <citation type="submission" date="2018-02" db="EMBL/GenBank/DDBJ databases">
        <authorList>
            <person name="Hausmann B."/>
        </authorList>
    </citation>
    <scope>NUCLEOTIDE SEQUENCE [LARGE SCALE GENOMIC DNA]</scope>
    <source>
        <strain evidence="5">Peat soil MAG SbA5</strain>
    </source>
</reference>
<proteinExistence type="predicted"/>
<accession>A0A2N9L7Q5</accession>
<keyword evidence="3" id="KW-0732">Signal</keyword>
<dbReference type="EMBL" id="OKRB01000078">
    <property type="protein sequence ID" value="SPE19327.1"/>
    <property type="molecule type" value="Genomic_DNA"/>
</dbReference>
<dbReference type="Proteomes" id="UP000239735">
    <property type="component" value="Unassembled WGS sequence"/>
</dbReference>
<feature type="signal peptide" evidence="3">
    <location>
        <begin position="1"/>
        <end position="33"/>
    </location>
</feature>
<dbReference type="InterPro" id="IPR007312">
    <property type="entry name" value="Phosphoesterase"/>
</dbReference>
<name>A0A2N9L7Q5_9BACT</name>
<evidence type="ECO:0000313" key="4">
    <source>
        <dbReference type="EMBL" id="SPE19327.1"/>
    </source>
</evidence>
<dbReference type="OrthoDB" id="980947at2"/>
<dbReference type="Gene3D" id="3.40.720.10">
    <property type="entry name" value="Alkaline Phosphatase, subunit A"/>
    <property type="match status" value="2"/>
</dbReference>
<dbReference type="InterPro" id="IPR017850">
    <property type="entry name" value="Alkaline_phosphatase_core_sf"/>
</dbReference>
<evidence type="ECO:0000256" key="2">
    <source>
        <dbReference type="SAM" id="MobiDB-lite"/>
    </source>
</evidence>
<organism evidence="4 5">
    <name type="scientific">Candidatus Sulfuritelmatomonas gaucii</name>
    <dbReference type="NCBI Taxonomy" id="2043161"/>
    <lineage>
        <taxon>Bacteria</taxon>
        <taxon>Pseudomonadati</taxon>
        <taxon>Acidobacteriota</taxon>
        <taxon>Terriglobia</taxon>
        <taxon>Terriglobales</taxon>
        <taxon>Acidobacteriaceae</taxon>
        <taxon>Candidatus Sulfuritelmatomonas</taxon>
    </lineage>
</organism>
<evidence type="ECO:0000313" key="5">
    <source>
        <dbReference type="Proteomes" id="UP000239735"/>
    </source>
</evidence>
<dbReference type="GO" id="GO:0042578">
    <property type="term" value="F:phosphoric ester hydrolase activity"/>
    <property type="evidence" value="ECO:0007669"/>
    <property type="project" value="UniProtKB-ARBA"/>
</dbReference>
<keyword evidence="1" id="KW-0378">Hydrolase</keyword>
<protein>
    <submittedName>
        <fullName evidence="4">Phosphoesterase</fullName>
    </submittedName>
</protein>
<dbReference type="AlphaFoldDB" id="A0A2N9L7Q5"/>
<dbReference type="PANTHER" id="PTHR31956:SF1">
    <property type="entry name" value="NON-SPECIFIC PHOSPHOLIPASE C1"/>
    <property type="match status" value="1"/>
</dbReference>
<dbReference type="Pfam" id="PF04185">
    <property type="entry name" value="Phosphoesterase"/>
    <property type="match status" value="1"/>
</dbReference>
<feature type="region of interest" description="Disordered" evidence="2">
    <location>
        <begin position="346"/>
        <end position="377"/>
    </location>
</feature>
<feature type="chain" id="PRO_5014919025" evidence="3">
    <location>
        <begin position="34"/>
        <end position="683"/>
    </location>
</feature>
<evidence type="ECO:0000256" key="1">
    <source>
        <dbReference type="ARBA" id="ARBA00022801"/>
    </source>
</evidence>
<dbReference type="PANTHER" id="PTHR31956">
    <property type="entry name" value="NON-SPECIFIC PHOSPHOLIPASE C4-RELATED"/>
    <property type="match status" value="1"/>
</dbReference>
<evidence type="ECO:0000256" key="3">
    <source>
        <dbReference type="SAM" id="SignalP"/>
    </source>
</evidence>